<dbReference type="InterPro" id="IPR003593">
    <property type="entry name" value="AAA+_ATPase"/>
</dbReference>
<accession>A0A7D3XQX8</accession>
<keyword evidence="8 9" id="KW-0472">Membrane</keyword>
<evidence type="ECO:0000256" key="6">
    <source>
        <dbReference type="ARBA" id="ARBA00022840"/>
    </source>
</evidence>
<dbReference type="InterPro" id="IPR003439">
    <property type="entry name" value="ABC_transporter-like_ATP-bd"/>
</dbReference>
<dbReference type="SUPFAM" id="SSF90123">
    <property type="entry name" value="ABC transporter transmembrane region"/>
    <property type="match status" value="1"/>
</dbReference>
<evidence type="ECO:0000259" key="11">
    <source>
        <dbReference type="PROSITE" id="PS50929"/>
    </source>
</evidence>
<evidence type="ECO:0000313" key="13">
    <source>
        <dbReference type="Proteomes" id="UP000503088"/>
    </source>
</evidence>
<feature type="domain" description="ABC transmembrane type-1" evidence="11">
    <location>
        <begin position="20"/>
        <end position="303"/>
    </location>
</feature>
<dbReference type="GO" id="GO:0005886">
    <property type="term" value="C:plasma membrane"/>
    <property type="evidence" value="ECO:0007669"/>
    <property type="project" value="UniProtKB-SubCell"/>
</dbReference>
<dbReference type="GO" id="GO:0005524">
    <property type="term" value="F:ATP binding"/>
    <property type="evidence" value="ECO:0007669"/>
    <property type="project" value="UniProtKB-KW"/>
</dbReference>
<dbReference type="AlphaFoldDB" id="A0A7D3XQX8"/>
<dbReference type="EMBL" id="CP048104">
    <property type="protein sequence ID" value="QKG83888.1"/>
    <property type="molecule type" value="Genomic_DNA"/>
</dbReference>
<dbReference type="PROSITE" id="PS50893">
    <property type="entry name" value="ABC_TRANSPORTER_2"/>
    <property type="match status" value="1"/>
</dbReference>
<evidence type="ECO:0000256" key="2">
    <source>
        <dbReference type="ARBA" id="ARBA00022448"/>
    </source>
</evidence>
<dbReference type="Pfam" id="PF00005">
    <property type="entry name" value="ABC_tran"/>
    <property type="match status" value="1"/>
</dbReference>
<dbReference type="PROSITE" id="PS00211">
    <property type="entry name" value="ABC_TRANSPORTER_1"/>
    <property type="match status" value="1"/>
</dbReference>
<dbReference type="InterPro" id="IPR011527">
    <property type="entry name" value="ABC1_TM_dom"/>
</dbReference>
<dbReference type="InterPro" id="IPR027417">
    <property type="entry name" value="P-loop_NTPase"/>
</dbReference>
<evidence type="ECO:0000313" key="12">
    <source>
        <dbReference type="EMBL" id="QKG83888.1"/>
    </source>
</evidence>
<dbReference type="FunFam" id="1.20.1560.10:FF:000011">
    <property type="entry name" value="Multidrug ABC transporter ATP-binding protein"/>
    <property type="match status" value="1"/>
</dbReference>
<feature type="transmembrane region" description="Helical" evidence="9">
    <location>
        <begin position="280"/>
        <end position="300"/>
    </location>
</feature>
<dbReference type="Gene3D" id="3.40.50.300">
    <property type="entry name" value="P-loop containing nucleotide triphosphate hydrolases"/>
    <property type="match status" value="1"/>
</dbReference>
<dbReference type="SMART" id="SM00382">
    <property type="entry name" value="AAA"/>
    <property type="match status" value="1"/>
</dbReference>
<evidence type="ECO:0000256" key="4">
    <source>
        <dbReference type="ARBA" id="ARBA00022692"/>
    </source>
</evidence>
<feature type="transmembrane region" description="Helical" evidence="9">
    <location>
        <begin position="248"/>
        <end position="268"/>
    </location>
</feature>
<dbReference type="Proteomes" id="UP000503088">
    <property type="component" value="Chromosome"/>
</dbReference>
<dbReference type="RefSeq" id="WP_173221057.1">
    <property type="nucleotide sequence ID" value="NZ_CP048104.1"/>
</dbReference>
<gene>
    <name evidence="12" type="ORF">GXN76_04955</name>
</gene>
<name>A0A7D3XQX8_9BACL</name>
<evidence type="ECO:0000256" key="5">
    <source>
        <dbReference type="ARBA" id="ARBA00022741"/>
    </source>
</evidence>
<sequence length="594" mass="66225">MSIFRDLWWFFKSEKRSYGFGIVLLLCVALLELFPPYVVRVVVDDFETGNFTPAGLMNWLGLLALAGLAMYGLRYLWRICIFGSSFRLGRLLRRRLFEHFSRLSPQFYHRKRTGDLMAHATNDVQAVQVTAGDGVLTLVDAVTLGGMVVISMAVFISWKLTLIALLPMPFMALAVGKYGGMLHKRFLVAQEAFSDINDKVQENISGVRVIKAFGQEEAEKHSFQMLSEDVVRKNVAVAKVESLFDPTISLIVGLSFFLAVSFGAGFVINQELTIGQLTQFTIYLGMLIWPMLAFGFLFNIMQRGRASYDRIQALLREKPDITDKEGALRTVPSGDIEYDLDAFVYPDAKEPVLEDIRIIVKKGETLGIVGKTGSGKTTLFKLLLREFDCSQGTISIGGHAVSDYQLDALRQSIGYVPQDHFLFSATIAENIAFGRPESTQKEIEEAARLASIHEDILQFEMGYDTLVGERGVTLSGGQKQRISIARALLMDPEILILDDSLSAVDAKTEEEILHALRENRAGKTTLISAHRLSGIEHAEEIVVLREGRIAERGTHSSLVRGEGWYAWMHKRQQLESLIEEGGGRSGNPQTVELS</sequence>
<proteinExistence type="predicted"/>
<feature type="domain" description="ABC transporter" evidence="10">
    <location>
        <begin position="331"/>
        <end position="571"/>
    </location>
</feature>
<protein>
    <submittedName>
        <fullName evidence="12">ATP-binding cassette domain-containing protein</fullName>
    </submittedName>
</protein>
<dbReference type="CDD" id="cd18541">
    <property type="entry name" value="ABC_6TM_TmrB_like"/>
    <property type="match status" value="1"/>
</dbReference>
<reference evidence="12 13" key="1">
    <citation type="submission" date="2020-01" db="EMBL/GenBank/DDBJ databases">
        <authorList>
            <person name="Gulvik C.A."/>
            <person name="Batra D.G."/>
        </authorList>
    </citation>
    <scope>NUCLEOTIDE SEQUENCE [LARGE SCALE GENOMIC DNA]</scope>
    <source>
        <strain evidence="12 13">W9323</strain>
    </source>
</reference>
<dbReference type="Pfam" id="PF00664">
    <property type="entry name" value="ABC_membrane"/>
    <property type="match status" value="1"/>
</dbReference>
<dbReference type="GO" id="GO:0015421">
    <property type="term" value="F:ABC-type oligopeptide transporter activity"/>
    <property type="evidence" value="ECO:0007669"/>
    <property type="project" value="TreeGrafter"/>
</dbReference>
<dbReference type="Gene3D" id="1.20.1560.10">
    <property type="entry name" value="ABC transporter type 1, transmembrane domain"/>
    <property type="match status" value="1"/>
</dbReference>
<keyword evidence="4 9" id="KW-0812">Transmembrane</keyword>
<dbReference type="GO" id="GO:0016887">
    <property type="term" value="F:ATP hydrolysis activity"/>
    <property type="evidence" value="ECO:0007669"/>
    <property type="project" value="InterPro"/>
</dbReference>
<dbReference type="KEGG" id="kpul:GXN76_04955"/>
<dbReference type="PANTHER" id="PTHR43394:SF1">
    <property type="entry name" value="ATP-BINDING CASSETTE SUB-FAMILY B MEMBER 10, MITOCHONDRIAL"/>
    <property type="match status" value="1"/>
</dbReference>
<keyword evidence="6 12" id="KW-0067">ATP-binding</keyword>
<evidence type="ECO:0000256" key="3">
    <source>
        <dbReference type="ARBA" id="ARBA00022475"/>
    </source>
</evidence>
<evidence type="ECO:0000256" key="1">
    <source>
        <dbReference type="ARBA" id="ARBA00004651"/>
    </source>
</evidence>
<feature type="transmembrane region" description="Helical" evidence="9">
    <location>
        <begin position="56"/>
        <end position="77"/>
    </location>
</feature>
<dbReference type="InterPro" id="IPR039421">
    <property type="entry name" value="Type_1_exporter"/>
</dbReference>
<comment type="subcellular location">
    <subcellularLocation>
        <location evidence="1">Cell membrane</location>
        <topology evidence="1">Multi-pass membrane protein</topology>
    </subcellularLocation>
</comment>
<keyword evidence="7 9" id="KW-1133">Transmembrane helix</keyword>
<keyword evidence="5" id="KW-0547">Nucleotide-binding</keyword>
<dbReference type="InterPro" id="IPR017871">
    <property type="entry name" value="ABC_transporter-like_CS"/>
</dbReference>
<evidence type="ECO:0000256" key="9">
    <source>
        <dbReference type="SAM" id="Phobius"/>
    </source>
</evidence>
<organism evidence="12 13">
    <name type="scientific">Kroppenstedtia pulmonis</name>
    <dbReference type="NCBI Taxonomy" id="1380685"/>
    <lineage>
        <taxon>Bacteria</taxon>
        <taxon>Bacillati</taxon>
        <taxon>Bacillota</taxon>
        <taxon>Bacilli</taxon>
        <taxon>Bacillales</taxon>
        <taxon>Thermoactinomycetaceae</taxon>
        <taxon>Kroppenstedtia</taxon>
    </lineage>
</organism>
<dbReference type="InterPro" id="IPR036640">
    <property type="entry name" value="ABC1_TM_sf"/>
</dbReference>
<feature type="transmembrane region" description="Helical" evidence="9">
    <location>
        <begin position="135"/>
        <end position="156"/>
    </location>
</feature>
<dbReference type="FunFam" id="3.40.50.300:FF:000221">
    <property type="entry name" value="Multidrug ABC transporter ATP-binding protein"/>
    <property type="match status" value="1"/>
</dbReference>
<dbReference type="PANTHER" id="PTHR43394">
    <property type="entry name" value="ATP-DEPENDENT PERMEASE MDL1, MITOCHONDRIAL"/>
    <property type="match status" value="1"/>
</dbReference>
<keyword evidence="13" id="KW-1185">Reference proteome</keyword>
<feature type="transmembrane region" description="Helical" evidence="9">
    <location>
        <begin position="162"/>
        <end position="180"/>
    </location>
</feature>
<keyword evidence="3" id="KW-1003">Cell membrane</keyword>
<dbReference type="SUPFAM" id="SSF52540">
    <property type="entry name" value="P-loop containing nucleoside triphosphate hydrolases"/>
    <property type="match status" value="1"/>
</dbReference>
<dbReference type="PROSITE" id="PS50929">
    <property type="entry name" value="ABC_TM1F"/>
    <property type="match status" value="1"/>
</dbReference>
<evidence type="ECO:0000256" key="8">
    <source>
        <dbReference type="ARBA" id="ARBA00023136"/>
    </source>
</evidence>
<evidence type="ECO:0000256" key="7">
    <source>
        <dbReference type="ARBA" id="ARBA00022989"/>
    </source>
</evidence>
<evidence type="ECO:0000259" key="10">
    <source>
        <dbReference type="PROSITE" id="PS50893"/>
    </source>
</evidence>
<keyword evidence="2" id="KW-0813">Transport</keyword>